<dbReference type="OrthoDB" id="269872at2759"/>
<dbReference type="PANTHER" id="PTHR18895:SF74">
    <property type="entry name" value="MTRF1L RELEASE FACTOR GLUTAMINE METHYLTRANSFERASE"/>
    <property type="match status" value="1"/>
</dbReference>
<feature type="domain" description="Methyltransferase small" evidence="2">
    <location>
        <begin position="231"/>
        <end position="317"/>
    </location>
</feature>
<name>A0A1Z5K9F1_FISSO</name>
<dbReference type="InterPro" id="IPR029063">
    <property type="entry name" value="SAM-dependent_MTases_sf"/>
</dbReference>
<keyword evidence="1" id="KW-0732">Signal</keyword>
<evidence type="ECO:0000259" key="2">
    <source>
        <dbReference type="Pfam" id="PF05175"/>
    </source>
</evidence>
<sequence length="475" mass="53053">MLVWTFLVVFGCLLICNSSVILPQSSLSYARQVRCLQGHDAAAPLYQSQLEHNPYDGTTATRLAASPWAVQRLQQIGHFPDTEMIRTLLQEANYTSAAVNAVLGTHRACPCPVYIKPAMAGQTNWTITHEKLTTPVSVLVALLLLGLAVPRASLPDEQQWLKTGIVVPCDFDPSLVIAYASLYPFDLPTGETLYFVTDWHPHVLSTTRFVENEEPVMYLGPDSLALAQHFILTLEDKVEQWLDLCTGSGIQAILTVKRQLCQHVICVDVNPRALRLAAFNARLNQIEDAQITFLQKDLLQDDRLEGNYQVITANPPFLPVPPDIPVHRHGWFSSGGPSGDAVVQAILHQAPHLLEQGGKLAMVSEFFATNGVYTPTTSFGRALLFTNAVPLSVTEYARRRADSAQEYRIWCDHLADYDRMSPGLLFLHHIPRKLWKHVLVPASSQGSLWTPGNTNAIQFTRECSQQYLGWFRSYR</sequence>
<protein>
    <recommendedName>
        <fullName evidence="2">Methyltransferase small domain-containing protein</fullName>
    </recommendedName>
</protein>
<dbReference type="EMBL" id="BDSP01000191">
    <property type="protein sequence ID" value="GAX22913.1"/>
    <property type="molecule type" value="Genomic_DNA"/>
</dbReference>
<dbReference type="Gene3D" id="3.40.50.150">
    <property type="entry name" value="Vaccinia Virus protein VP39"/>
    <property type="match status" value="1"/>
</dbReference>
<dbReference type="InterPro" id="IPR050320">
    <property type="entry name" value="N5-glutamine_MTase"/>
</dbReference>
<gene>
    <name evidence="3" type="ORF">FisN_24Lh199</name>
</gene>
<accession>A0A1Z5K9F1</accession>
<dbReference type="PANTHER" id="PTHR18895">
    <property type="entry name" value="HEMK METHYLTRANSFERASE"/>
    <property type="match status" value="1"/>
</dbReference>
<evidence type="ECO:0000256" key="1">
    <source>
        <dbReference type="SAM" id="SignalP"/>
    </source>
</evidence>
<dbReference type="SUPFAM" id="SSF53335">
    <property type="entry name" value="S-adenosyl-L-methionine-dependent methyltransferases"/>
    <property type="match status" value="1"/>
</dbReference>
<dbReference type="GO" id="GO:0005739">
    <property type="term" value="C:mitochondrion"/>
    <property type="evidence" value="ECO:0007669"/>
    <property type="project" value="TreeGrafter"/>
</dbReference>
<dbReference type="InterPro" id="IPR007848">
    <property type="entry name" value="Small_mtfrase_dom"/>
</dbReference>
<dbReference type="AlphaFoldDB" id="A0A1Z5K9F1"/>
<feature type="chain" id="PRO_5012034920" description="Methyltransferase small domain-containing protein" evidence="1">
    <location>
        <begin position="19"/>
        <end position="475"/>
    </location>
</feature>
<organism evidence="3 4">
    <name type="scientific">Fistulifera solaris</name>
    <name type="common">Oleaginous diatom</name>
    <dbReference type="NCBI Taxonomy" id="1519565"/>
    <lineage>
        <taxon>Eukaryota</taxon>
        <taxon>Sar</taxon>
        <taxon>Stramenopiles</taxon>
        <taxon>Ochrophyta</taxon>
        <taxon>Bacillariophyta</taxon>
        <taxon>Bacillariophyceae</taxon>
        <taxon>Bacillariophycidae</taxon>
        <taxon>Naviculales</taxon>
        <taxon>Naviculaceae</taxon>
        <taxon>Fistulifera</taxon>
    </lineage>
</organism>
<dbReference type="Proteomes" id="UP000198406">
    <property type="component" value="Unassembled WGS sequence"/>
</dbReference>
<comment type="caution">
    <text evidence="3">The sequence shown here is derived from an EMBL/GenBank/DDBJ whole genome shotgun (WGS) entry which is preliminary data.</text>
</comment>
<reference evidence="3 4" key="1">
    <citation type="journal article" date="2015" name="Plant Cell">
        <title>Oil accumulation by the oleaginous diatom Fistulifera solaris as revealed by the genome and transcriptome.</title>
        <authorList>
            <person name="Tanaka T."/>
            <person name="Maeda Y."/>
            <person name="Veluchamy A."/>
            <person name="Tanaka M."/>
            <person name="Abida H."/>
            <person name="Marechal E."/>
            <person name="Bowler C."/>
            <person name="Muto M."/>
            <person name="Sunaga Y."/>
            <person name="Tanaka M."/>
            <person name="Yoshino T."/>
            <person name="Taniguchi T."/>
            <person name="Fukuda Y."/>
            <person name="Nemoto M."/>
            <person name="Matsumoto M."/>
            <person name="Wong P.S."/>
            <person name="Aburatani S."/>
            <person name="Fujibuchi W."/>
        </authorList>
    </citation>
    <scope>NUCLEOTIDE SEQUENCE [LARGE SCALE GENOMIC DNA]</scope>
    <source>
        <strain evidence="3 4">JPCC DA0580</strain>
    </source>
</reference>
<dbReference type="Pfam" id="PF05175">
    <property type="entry name" value="MTS"/>
    <property type="match status" value="1"/>
</dbReference>
<proteinExistence type="predicted"/>
<dbReference type="GO" id="GO:0008168">
    <property type="term" value="F:methyltransferase activity"/>
    <property type="evidence" value="ECO:0007669"/>
    <property type="project" value="InterPro"/>
</dbReference>
<dbReference type="CDD" id="cd02440">
    <property type="entry name" value="AdoMet_MTases"/>
    <property type="match status" value="1"/>
</dbReference>
<evidence type="ECO:0000313" key="3">
    <source>
        <dbReference type="EMBL" id="GAX22913.1"/>
    </source>
</evidence>
<dbReference type="InParanoid" id="A0A1Z5K9F1"/>
<keyword evidence="4" id="KW-1185">Reference proteome</keyword>
<feature type="signal peptide" evidence="1">
    <location>
        <begin position="1"/>
        <end position="18"/>
    </location>
</feature>
<evidence type="ECO:0000313" key="4">
    <source>
        <dbReference type="Proteomes" id="UP000198406"/>
    </source>
</evidence>